<dbReference type="GeneID" id="3998251"/>
<dbReference type="EMBL" id="CP000300">
    <property type="protein sequence ID" value="ABE51519.1"/>
    <property type="molecule type" value="Genomic_DNA"/>
</dbReference>
<protein>
    <submittedName>
        <fullName evidence="1">Uncharacterized protein</fullName>
    </submittedName>
</protein>
<evidence type="ECO:0000313" key="1">
    <source>
        <dbReference type="EMBL" id="ABE51519.1"/>
    </source>
</evidence>
<dbReference type="AlphaFoldDB" id="Q12YF7"/>
<dbReference type="HOGENOM" id="CLU_2597691_0_0_2"/>
<keyword evidence="2" id="KW-1185">Reference proteome</keyword>
<reference evidence="2" key="1">
    <citation type="journal article" date="2009" name="ISME J.">
        <title>The genome sequence of the psychrophilic archaeon, Methanococcoides burtonii: the role of genome evolution in cold adaptation.</title>
        <authorList>
            <person name="Allen M.A."/>
            <person name="Lauro F.M."/>
            <person name="Williams T.J."/>
            <person name="Burg D."/>
            <person name="Siddiqui K.S."/>
            <person name="De Francisci D."/>
            <person name="Chong K.W."/>
            <person name="Pilak O."/>
            <person name="Chew H.H."/>
            <person name="De Maere M.Z."/>
            <person name="Ting L."/>
            <person name="Katrib M."/>
            <person name="Ng C."/>
            <person name="Sowers K.R."/>
            <person name="Galperin M.Y."/>
            <person name="Anderson I.J."/>
            <person name="Ivanova N."/>
            <person name="Dalin E."/>
            <person name="Martinez M."/>
            <person name="Lapidus A."/>
            <person name="Hauser L."/>
            <person name="Land M."/>
            <person name="Thomas T."/>
            <person name="Cavicchioli R."/>
        </authorList>
    </citation>
    <scope>NUCLEOTIDE SEQUENCE [LARGE SCALE GENOMIC DNA]</scope>
    <source>
        <strain evidence="2">DSM 6242 / NBRC 107633 / OCM 468 / ACE-M</strain>
    </source>
</reference>
<proteinExistence type="predicted"/>
<dbReference type="RefSeq" id="WP_011498681.1">
    <property type="nucleotide sequence ID" value="NC_007955.1"/>
</dbReference>
<dbReference type="OrthoDB" id="2731at2157"/>
<accession>Q12YF7</accession>
<dbReference type="Proteomes" id="UP000001979">
    <property type="component" value="Chromosome"/>
</dbReference>
<sequence length="79" mass="9063">MDTGEEIAKERNFWFACYTFHPETTIYLPEGFEPELPEEKSTSLGIVPPVAAILFALAASKKKTDKEIKLIEQRKYINE</sequence>
<organism evidence="1 2">
    <name type="scientific">Methanococcoides burtonii (strain DSM 6242 / NBRC 107633 / OCM 468 / ACE-M)</name>
    <dbReference type="NCBI Taxonomy" id="259564"/>
    <lineage>
        <taxon>Archaea</taxon>
        <taxon>Methanobacteriati</taxon>
        <taxon>Methanobacteriota</taxon>
        <taxon>Stenosarchaea group</taxon>
        <taxon>Methanomicrobia</taxon>
        <taxon>Methanosarcinales</taxon>
        <taxon>Methanosarcinaceae</taxon>
        <taxon>Methanococcoides</taxon>
    </lineage>
</organism>
<dbReference type="KEGG" id="mbu:Mbur_0542"/>
<name>Q12YF7_METBU</name>
<gene>
    <name evidence="1" type="ordered locus">Mbur_0542</name>
</gene>
<evidence type="ECO:0000313" key="2">
    <source>
        <dbReference type="Proteomes" id="UP000001979"/>
    </source>
</evidence>